<evidence type="ECO:0000313" key="1">
    <source>
        <dbReference type="EMBL" id="ALO44315.1"/>
    </source>
</evidence>
<keyword evidence="2" id="KW-1185">Reference proteome</keyword>
<accession>A0A0S2K7M5</accession>
<dbReference type="PATRIC" id="fig|161398.10.peg.3931"/>
<gene>
    <name evidence="1" type="ORF">PP2015_3846</name>
</gene>
<dbReference type="EMBL" id="CP013188">
    <property type="protein sequence ID" value="ALO44315.1"/>
    <property type="molecule type" value="Genomic_DNA"/>
</dbReference>
<protein>
    <submittedName>
        <fullName evidence="1">Uncharacterized protein</fullName>
    </submittedName>
</protein>
<reference evidence="1 2" key="1">
    <citation type="submission" date="2015-11" db="EMBL/GenBank/DDBJ databases">
        <authorList>
            <person name="Zhang Y."/>
            <person name="Guo Z."/>
        </authorList>
    </citation>
    <scope>NUCLEOTIDE SEQUENCE [LARGE SCALE GENOMIC DNA]</scope>
    <source>
        <strain evidence="1 2">KCTC 12086</strain>
    </source>
</reference>
<sequence>MHLKIDILRKNYNLEIESPFTLFIDGNTVVFDALIKGYGAKNGMVIDADGSKLINLNSELSALNYGFSCLNLNASDIADGFDEILGDWGASGI</sequence>
<proteinExistence type="predicted"/>
<dbReference type="Proteomes" id="UP000061457">
    <property type="component" value="Chromosome II"/>
</dbReference>
<name>A0A0S2K7M5_9GAMM</name>
<organism evidence="1 2">
    <name type="scientific">Pseudoalteromonas phenolica</name>
    <dbReference type="NCBI Taxonomy" id="161398"/>
    <lineage>
        <taxon>Bacteria</taxon>
        <taxon>Pseudomonadati</taxon>
        <taxon>Pseudomonadota</taxon>
        <taxon>Gammaproteobacteria</taxon>
        <taxon>Alteromonadales</taxon>
        <taxon>Pseudoalteromonadaceae</taxon>
        <taxon>Pseudoalteromonas</taxon>
    </lineage>
</organism>
<evidence type="ECO:0000313" key="2">
    <source>
        <dbReference type="Proteomes" id="UP000061457"/>
    </source>
</evidence>
<dbReference type="KEGG" id="pphe:PP2015_3846"/>
<dbReference type="AlphaFoldDB" id="A0A0S2K7M5"/>